<keyword evidence="1" id="KW-0175">Coiled coil</keyword>
<accession>A0A9D7SAC9</accession>
<dbReference type="AlphaFoldDB" id="A0A9D7SAC9"/>
<feature type="coiled-coil region" evidence="1">
    <location>
        <begin position="71"/>
        <end position="105"/>
    </location>
</feature>
<dbReference type="Proteomes" id="UP000808349">
    <property type="component" value="Unassembled WGS sequence"/>
</dbReference>
<evidence type="ECO:0000313" key="3">
    <source>
        <dbReference type="Proteomes" id="UP000808349"/>
    </source>
</evidence>
<proteinExistence type="predicted"/>
<evidence type="ECO:0000256" key="1">
    <source>
        <dbReference type="SAM" id="Coils"/>
    </source>
</evidence>
<protein>
    <submittedName>
        <fullName evidence="2">Uncharacterized protein</fullName>
    </submittedName>
</protein>
<comment type="caution">
    <text evidence="2">The sequence shown here is derived from an EMBL/GenBank/DDBJ whole genome shotgun (WGS) entry which is preliminary data.</text>
</comment>
<dbReference type="EMBL" id="JADKFW010000009">
    <property type="protein sequence ID" value="MBK9718289.1"/>
    <property type="molecule type" value="Genomic_DNA"/>
</dbReference>
<reference evidence="2 3" key="1">
    <citation type="submission" date="2020-10" db="EMBL/GenBank/DDBJ databases">
        <title>Connecting structure to function with the recovery of over 1000 high-quality activated sludge metagenome-assembled genomes encoding full-length rRNA genes using long-read sequencing.</title>
        <authorList>
            <person name="Singleton C.M."/>
            <person name="Petriglieri F."/>
            <person name="Kristensen J.M."/>
            <person name="Kirkegaard R.H."/>
            <person name="Michaelsen T.Y."/>
            <person name="Andersen M.H."/>
            <person name="Karst S.M."/>
            <person name="Dueholm M.S."/>
            <person name="Nielsen P.H."/>
            <person name="Albertsen M."/>
        </authorList>
    </citation>
    <scope>NUCLEOTIDE SEQUENCE [LARGE SCALE GENOMIC DNA]</scope>
    <source>
        <strain evidence="2">Ribe_18-Q3-R11-54_BAT3C.373</strain>
    </source>
</reference>
<organism evidence="2 3">
    <name type="scientific">Candidatus Defluviibacterium haderslevense</name>
    <dbReference type="NCBI Taxonomy" id="2981993"/>
    <lineage>
        <taxon>Bacteria</taxon>
        <taxon>Pseudomonadati</taxon>
        <taxon>Bacteroidota</taxon>
        <taxon>Saprospiria</taxon>
        <taxon>Saprospirales</taxon>
        <taxon>Saprospiraceae</taxon>
        <taxon>Candidatus Defluviibacterium</taxon>
    </lineage>
</organism>
<name>A0A9D7SAC9_9BACT</name>
<gene>
    <name evidence="2" type="ORF">IPO85_12415</name>
</gene>
<evidence type="ECO:0000313" key="2">
    <source>
        <dbReference type="EMBL" id="MBK9718289.1"/>
    </source>
</evidence>
<sequence>MSIIFLCMLMPYLGYSQSKYFSFLKSRSEKLAEKASKLEIVVLEENKYILTRDTTDNGIISFVYTPLEDVFKGLEERFNECEKELEKIEIELETLKMRRKVLLEKKKLVLNI</sequence>